<gene>
    <name evidence="3" type="ORF">IRJ41_025579</name>
</gene>
<protein>
    <submittedName>
        <fullName evidence="3">Uncharacterized protein</fullName>
    </submittedName>
</protein>
<feature type="region of interest" description="Disordered" evidence="1">
    <location>
        <begin position="127"/>
        <end position="155"/>
    </location>
</feature>
<sequence>PSPLPPVFYWGFHGDPPLPYDECELDHILNTGDNTKICKFHHKVTRCIQIRGGVTCVGLNVTTSVKDSRTDCTPQPDKNYTDSFCIATICLGCLGVLFLGYIICIGKQKGWKTLNIFKNEGAEEANPAQQEHQCAEEANPGQQEQCAEEANSEQN</sequence>
<proteinExistence type="predicted"/>
<keyword evidence="2" id="KW-0812">Transmembrane</keyword>
<keyword evidence="4" id="KW-1185">Reference proteome</keyword>
<dbReference type="EMBL" id="JAFHDT010000014">
    <property type="protein sequence ID" value="KAI7801181.1"/>
    <property type="molecule type" value="Genomic_DNA"/>
</dbReference>
<evidence type="ECO:0000256" key="1">
    <source>
        <dbReference type="SAM" id="MobiDB-lite"/>
    </source>
</evidence>
<keyword evidence="2" id="KW-0472">Membrane</keyword>
<dbReference type="AlphaFoldDB" id="A0A9W7WIX1"/>
<organism evidence="3 4">
    <name type="scientific">Triplophysa rosa</name>
    <name type="common">Cave loach</name>
    <dbReference type="NCBI Taxonomy" id="992332"/>
    <lineage>
        <taxon>Eukaryota</taxon>
        <taxon>Metazoa</taxon>
        <taxon>Chordata</taxon>
        <taxon>Craniata</taxon>
        <taxon>Vertebrata</taxon>
        <taxon>Euteleostomi</taxon>
        <taxon>Actinopterygii</taxon>
        <taxon>Neopterygii</taxon>
        <taxon>Teleostei</taxon>
        <taxon>Ostariophysi</taxon>
        <taxon>Cypriniformes</taxon>
        <taxon>Nemacheilidae</taxon>
        <taxon>Triplophysa</taxon>
    </lineage>
</organism>
<feature type="compositionally biased region" description="Acidic residues" evidence="1">
    <location>
        <begin position="146"/>
        <end position="155"/>
    </location>
</feature>
<comment type="caution">
    <text evidence="3">The sequence shown here is derived from an EMBL/GenBank/DDBJ whole genome shotgun (WGS) entry which is preliminary data.</text>
</comment>
<evidence type="ECO:0000256" key="2">
    <source>
        <dbReference type="SAM" id="Phobius"/>
    </source>
</evidence>
<feature type="non-terminal residue" evidence="3">
    <location>
        <position position="155"/>
    </location>
</feature>
<keyword evidence="2" id="KW-1133">Transmembrane helix</keyword>
<reference evidence="3" key="1">
    <citation type="submission" date="2021-02" db="EMBL/GenBank/DDBJ databases">
        <title>Comparative genomics reveals that relaxation of natural selection precedes convergent phenotypic evolution of cavefish.</title>
        <authorList>
            <person name="Peng Z."/>
        </authorList>
    </citation>
    <scope>NUCLEOTIDE SEQUENCE</scope>
    <source>
        <tissue evidence="3">Muscle</tissue>
    </source>
</reference>
<feature type="transmembrane region" description="Helical" evidence="2">
    <location>
        <begin position="84"/>
        <end position="104"/>
    </location>
</feature>
<evidence type="ECO:0000313" key="4">
    <source>
        <dbReference type="Proteomes" id="UP001059041"/>
    </source>
</evidence>
<evidence type="ECO:0000313" key="3">
    <source>
        <dbReference type="EMBL" id="KAI7801181.1"/>
    </source>
</evidence>
<dbReference type="Proteomes" id="UP001059041">
    <property type="component" value="Linkage Group LG14"/>
</dbReference>
<accession>A0A9W7WIX1</accession>
<name>A0A9W7WIX1_TRIRA</name>